<gene>
    <name evidence="1" type="ORF">PROAA_900012</name>
</gene>
<dbReference type="EMBL" id="FLQY01000396">
    <property type="protein sequence ID" value="SBT11134.1"/>
    <property type="molecule type" value="Genomic_DNA"/>
</dbReference>
<dbReference type="InterPro" id="IPR035069">
    <property type="entry name" value="TTHA1013/TTHA0281-like"/>
</dbReference>
<evidence type="ECO:0000313" key="1">
    <source>
        <dbReference type="EMBL" id="SBT11134.1"/>
    </source>
</evidence>
<dbReference type="InterPro" id="IPR008651">
    <property type="entry name" value="Uncharacterised_HicB"/>
</dbReference>
<evidence type="ECO:0000313" key="2">
    <source>
        <dbReference type="Proteomes" id="UP000199600"/>
    </source>
</evidence>
<dbReference type="Pfam" id="PF21748">
    <property type="entry name" value="UPF0150"/>
    <property type="match status" value="1"/>
</dbReference>
<reference evidence="1 2" key="1">
    <citation type="submission" date="2016-06" db="EMBL/GenBank/DDBJ databases">
        <authorList>
            <person name="Kjaerup R.B."/>
            <person name="Dalgaard T.S."/>
            <person name="Juul-Madsen H.R."/>
        </authorList>
    </citation>
    <scope>NUCLEOTIDE SEQUENCE [LARGE SCALE GENOMIC DNA]</scope>
    <source>
        <strain evidence="1">2</strain>
    </source>
</reference>
<dbReference type="SUPFAM" id="SSF47598">
    <property type="entry name" value="Ribbon-helix-helix"/>
    <property type="match status" value="1"/>
</dbReference>
<dbReference type="SUPFAM" id="SSF143100">
    <property type="entry name" value="TTHA1013/TTHA0281-like"/>
    <property type="match status" value="1"/>
</dbReference>
<sequence>MKMRANETSTKITTRTHEILNKAYARRLIPDEDGGYVASIHEFPGCIAEGDTPEQAIKNLSRAAESWVEVALANGYEIRDPVSFYGYSGKIALRIPRGLHKQVAELAELEDSSINQILVTAIAEYVAGRGVIKALSEVVSSEMRKVVSDGLFSLYRNGVNAFVVSLAPRSMNNQLGGTSNSAQNSEQTINLAETVRRKEPMLLGVAG</sequence>
<dbReference type="Pfam" id="PF05534">
    <property type="entry name" value="HicB"/>
    <property type="match status" value="1"/>
</dbReference>
<protein>
    <submittedName>
        <fullName evidence="1">Uncharacterized protein</fullName>
    </submittedName>
</protein>
<dbReference type="InterPro" id="IPR010985">
    <property type="entry name" value="Ribbon_hlx_hlx"/>
</dbReference>
<dbReference type="Gene3D" id="3.30.160.250">
    <property type="match status" value="1"/>
</dbReference>
<dbReference type="RefSeq" id="WP_186412676.1">
    <property type="nucleotide sequence ID" value="NZ_FLQY01000396.1"/>
</dbReference>
<proteinExistence type="predicted"/>
<dbReference type="GO" id="GO:0006355">
    <property type="term" value="P:regulation of DNA-templated transcription"/>
    <property type="evidence" value="ECO:0007669"/>
    <property type="project" value="InterPro"/>
</dbReference>
<dbReference type="AlphaFoldDB" id="A0A1A8Y1V3"/>
<name>A0A1A8Y1V3_9RHOO</name>
<dbReference type="InterPro" id="IPR049389">
    <property type="entry name" value="TTHA0281-like"/>
</dbReference>
<accession>A0A1A8Y1V3</accession>
<organism evidence="1 2">
    <name type="scientific">Candidatus Propionivibrio aalborgensis</name>
    <dbReference type="NCBI Taxonomy" id="1860101"/>
    <lineage>
        <taxon>Bacteria</taxon>
        <taxon>Pseudomonadati</taxon>
        <taxon>Pseudomonadota</taxon>
        <taxon>Betaproteobacteria</taxon>
        <taxon>Rhodocyclales</taxon>
        <taxon>Rhodocyclaceae</taxon>
        <taxon>Propionivibrio</taxon>
    </lineage>
</organism>
<dbReference type="Proteomes" id="UP000199600">
    <property type="component" value="Unassembled WGS sequence"/>
</dbReference>
<keyword evidence="2" id="KW-1185">Reference proteome</keyword>